<evidence type="ECO:0000313" key="5">
    <source>
        <dbReference type="EMBL" id="SDW55287.1"/>
    </source>
</evidence>
<keyword evidence="2" id="KW-0812">Transmembrane</keyword>
<dbReference type="RefSeq" id="WP_012938215.1">
    <property type="nucleotide sequence ID" value="NZ_CATYPC010000001.1"/>
</dbReference>
<feature type="domain" description="TPM" evidence="4">
    <location>
        <begin position="28"/>
        <end position="147"/>
    </location>
</feature>
<feature type="compositionally biased region" description="Basic and acidic residues" evidence="1">
    <location>
        <begin position="233"/>
        <end position="247"/>
    </location>
</feature>
<feature type="region of interest" description="Disordered" evidence="1">
    <location>
        <begin position="229"/>
        <end position="253"/>
    </location>
</feature>
<dbReference type="Pfam" id="PF04536">
    <property type="entry name" value="TPM_phosphatase"/>
    <property type="match status" value="1"/>
</dbReference>
<accession>A0A1H2UGS3</accession>
<proteinExistence type="predicted"/>
<dbReference type="InterPro" id="IPR007621">
    <property type="entry name" value="TPM_dom"/>
</dbReference>
<evidence type="ECO:0000313" key="6">
    <source>
        <dbReference type="Proteomes" id="UP000182379"/>
    </source>
</evidence>
<gene>
    <name evidence="5" type="ORF">SAMN05216495_102207</name>
</gene>
<evidence type="ECO:0000259" key="4">
    <source>
        <dbReference type="Pfam" id="PF04536"/>
    </source>
</evidence>
<keyword evidence="2" id="KW-1133">Transmembrane helix</keyword>
<sequence length="253" mass="27772">MKKLLRILALLVLLVGMAVSASAASALVLDQADLLRPQEEKVLQQSLDQVSQKYQVRLAVVTVKSTGNVKPGEFANVMLDKIKDSKLKGNMVLLLSMKDRDWYISTDNGMRKMITDKAGIKALSGKFLPALKKNNYPEAFGQYAKGADELLAYYQKEGKPYDPANAFNPLALAIAAAVSLGIGFLVRRILIGQMNNVMPALEAGVYLDRDSFQLEENADNYLYMTVHRKPKKSRESAKADSTDEDHGGGGGKF</sequence>
<dbReference type="OMA" id="WAISTHG"/>
<organism evidence="5 6">
    <name type="scientific">Acidaminococcus fermentans</name>
    <dbReference type="NCBI Taxonomy" id="905"/>
    <lineage>
        <taxon>Bacteria</taxon>
        <taxon>Bacillati</taxon>
        <taxon>Bacillota</taxon>
        <taxon>Negativicutes</taxon>
        <taxon>Acidaminococcales</taxon>
        <taxon>Acidaminococcaceae</taxon>
        <taxon>Acidaminococcus</taxon>
    </lineage>
</organism>
<dbReference type="Gene3D" id="3.10.310.50">
    <property type="match status" value="1"/>
</dbReference>
<evidence type="ECO:0000256" key="1">
    <source>
        <dbReference type="SAM" id="MobiDB-lite"/>
    </source>
</evidence>
<evidence type="ECO:0000256" key="3">
    <source>
        <dbReference type="SAM" id="SignalP"/>
    </source>
</evidence>
<keyword evidence="3" id="KW-0732">Signal</keyword>
<reference evidence="5 6" key="1">
    <citation type="submission" date="2016-10" db="EMBL/GenBank/DDBJ databases">
        <authorList>
            <person name="Varghese N."/>
            <person name="Submissions S."/>
        </authorList>
    </citation>
    <scope>NUCLEOTIDE SEQUENCE [LARGE SCALE GENOMIC DNA]</scope>
    <source>
        <strain evidence="5 6">WCC6</strain>
    </source>
</reference>
<feature type="chain" id="PRO_5032908978" description="TPM domain-containing protein" evidence="3">
    <location>
        <begin position="24"/>
        <end position="253"/>
    </location>
</feature>
<dbReference type="Proteomes" id="UP000182379">
    <property type="component" value="Unassembled WGS sequence"/>
</dbReference>
<protein>
    <recommendedName>
        <fullName evidence="4">TPM domain-containing protein</fullName>
    </recommendedName>
</protein>
<keyword evidence="2" id="KW-0472">Membrane</keyword>
<dbReference type="GeneID" id="78334591"/>
<evidence type="ECO:0000256" key="2">
    <source>
        <dbReference type="SAM" id="Phobius"/>
    </source>
</evidence>
<dbReference type="AlphaFoldDB" id="A0A1H2UGS3"/>
<dbReference type="EMBL" id="FNOP01000002">
    <property type="protein sequence ID" value="SDW55287.1"/>
    <property type="molecule type" value="Genomic_DNA"/>
</dbReference>
<feature type="signal peptide" evidence="3">
    <location>
        <begin position="1"/>
        <end position="23"/>
    </location>
</feature>
<comment type="caution">
    <text evidence="5">The sequence shown here is derived from an EMBL/GenBank/DDBJ whole genome shotgun (WGS) entry which is preliminary data.</text>
</comment>
<feature type="transmembrane region" description="Helical" evidence="2">
    <location>
        <begin position="166"/>
        <end position="186"/>
    </location>
</feature>
<name>A0A1H2UGS3_ACIFE</name>